<keyword evidence="1 2" id="KW-0238">DNA-binding</keyword>
<reference evidence="3 4" key="1">
    <citation type="journal article" date="2018" name="Elife">
        <title>Discovery and characterization of a prevalent human gut bacterial enzyme sufficient for the inactivation of a family of plant toxins.</title>
        <authorList>
            <person name="Koppel N."/>
            <person name="Bisanz J.E."/>
            <person name="Pandelia M.E."/>
            <person name="Turnbaugh P.J."/>
            <person name="Balskus E.P."/>
        </authorList>
    </citation>
    <scope>NUCLEOTIDE SEQUENCE [LARGE SCALE GENOMIC DNA]</scope>
    <source>
        <strain evidence="4">anaerobia AP69FAA</strain>
    </source>
</reference>
<sequence>MGIKTPRPPLPAAYPPRRMAWKGRSRGLETVNRVVVSGLVFGPVEFTEPDRGPAHARFCLSQEKPAGSRRVEHRFHCVAFGPVAMAVAASLAPGVAVVLEGELAEARAASFLDGRPRRAETGGKSEIKVSTFLKVDAR</sequence>
<protein>
    <recommendedName>
        <fullName evidence="5">Single-stranded DNA-binding protein</fullName>
    </recommendedName>
</protein>
<organism evidence="3 4">
    <name type="scientific">Senegalimassilia anaerobia</name>
    <dbReference type="NCBI Taxonomy" id="1473216"/>
    <lineage>
        <taxon>Bacteria</taxon>
        <taxon>Bacillati</taxon>
        <taxon>Actinomycetota</taxon>
        <taxon>Coriobacteriia</taxon>
        <taxon>Coriobacteriales</taxon>
        <taxon>Coriobacteriaceae</taxon>
        <taxon>Senegalimassilia</taxon>
    </lineage>
</organism>
<dbReference type="AlphaFoldDB" id="A0A369LHE3"/>
<keyword evidence="4" id="KW-1185">Reference proteome</keyword>
<dbReference type="EMBL" id="PPTP01000001">
    <property type="protein sequence ID" value="RDB57438.1"/>
    <property type="molecule type" value="Genomic_DNA"/>
</dbReference>
<evidence type="ECO:0000256" key="2">
    <source>
        <dbReference type="PROSITE-ProRule" id="PRU00252"/>
    </source>
</evidence>
<evidence type="ECO:0000313" key="3">
    <source>
        <dbReference type="EMBL" id="RDB57438.1"/>
    </source>
</evidence>
<dbReference type="Proteomes" id="UP000253792">
    <property type="component" value="Unassembled WGS sequence"/>
</dbReference>
<dbReference type="InterPro" id="IPR000424">
    <property type="entry name" value="Primosome_PriB/ssb"/>
</dbReference>
<dbReference type="GO" id="GO:0003697">
    <property type="term" value="F:single-stranded DNA binding"/>
    <property type="evidence" value="ECO:0007669"/>
    <property type="project" value="InterPro"/>
</dbReference>
<accession>A0A369LHE3</accession>
<dbReference type="Pfam" id="PF00436">
    <property type="entry name" value="SSB"/>
    <property type="match status" value="1"/>
</dbReference>
<evidence type="ECO:0000313" key="4">
    <source>
        <dbReference type="Proteomes" id="UP000253792"/>
    </source>
</evidence>
<proteinExistence type="predicted"/>
<name>A0A369LHE3_9ACTN</name>
<dbReference type="Gene3D" id="2.40.50.140">
    <property type="entry name" value="Nucleic acid-binding proteins"/>
    <property type="match status" value="1"/>
</dbReference>
<dbReference type="PROSITE" id="PS50935">
    <property type="entry name" value="SSB"/>
    <property type="match status" value="1"/>
</dbReference>
<dbReference type="SUPFAM" id="SSF50249">
    <property type="entry name" value="Nucleic acid-binding proteins"/>
    <property type="match status" value="1"/>
</dbReference>
<gene>
    <name evidence="3" type="ORF">C1880_01025</name>
</gene>
<evidence type="ECO:0000256" key="1">
    <source>
        <dbReference type="ARBA" id="ARBA00023125"/>
    </source>
</evidence>
<evidence type="ECO:0008006" key="5">
    <source>
        <dbReference type="Google" id="ProtNLM"/>
    </source>
</evidence>
<dbReference type="InterPro" id="IPR012340">
    <property type="entry name" value="NA-bd_OB-fold"/>
</dbReference>
<comment type="caution">
    <text evidence="3">The sequence shown here is derived from an EMBL/GenBank/DDBJ whole genome shotgun (WGS) entry which is preliminary data.</text>
</comment>